<dbReference type="SUPFAM" id="SSF47473">
    <property type="entry name" value="EF-hand"/>
    <property type="match status" value="1"/>
</dbReference>
<dbReference type="OrthoDB" id="343296at2759"/>
<name>A0A167DLE1_9ASCO</name>
<dbReference type="GeneID" id="30033106"/>
<dbReference type="RefSeq" id="XP_018735516.1">
    <property type="nucleotide sequence ID" value="XM_018878187.1"/>
</dbReference>
<dbReference type="KEGG" id="slb:AWJ20_1317"/>
<dbReference type="Gene3D" id="1.10.238.10">
    <property type="entry name" value="EF-hand"/>
    <property type="match status" value="1"/>
</dbReference>
<feature type="compositionally biased region" description="Low complexity" evidence="1">
    <location>
        <begin position="138"/>
        <end position="147"/>
    </location>
</feature>
<feature type="region of interest" description="Disordered" evidence="1">
    <location>
        <begin position="98"/>
        <end position="170"/>
    </location>
</feature>
<evidence type="ECO:0000313" key="2">
    <source>
        <dbReference type="EMBL" id="ANB13039.1"/>
    </source>
</evidence>
<evidence type="ECO:0000313" key="3">
    <source>
        <dbReference type="Proteomes" id="UP000189580"/>
    </source>
</evidence>
<dbReference type="AlphaFoldDB" id="A0A167DLE1"/>
<dbReference type="EMBL" id="CP014501">
    <property type="protein sequence ID" value="ANB13039.1"/>
    <property type="molecule type" value="Genomic_DNA"/>
</dbReference>
<dbReference type="InterPro" id="IPR011992">
    <property type="entry name" value="EF-hand-dom_pair"/>
</dbReference>
<proteinExistence type="predicted"/>
<dbReference type="Proteomes" id="UP000189580">
    <property type="component" value="Chromosome a"/>
</dbReference>
<protein>
    <submittedName>
        <fullName evidence="2">EF-hand superfamily Ca2+modulated protein</fullName>
    </submittedName>
</protein>
<feature type="compositionally biased region" description="Polar residues" evidence="1">
    <location>
        <begin position="101"/>
        <end position="118"/>
    </location>
</feature>
<sequence>MSYLDQITDVFAEFIVVSDDVQDQTVMRIEDLGKALELLGLPNDEKSVITYALKLDARNTGFVEFERFVEVITEALDTEVQRAPSLQRDLDERLNAKEGTSAVSQSLDASTATKSSQSDSDEGAGFVVDDDDSEGYVPSDQDAAAPDSDSEGGGFFQEDDSEFIPEESLPNVPVVEREGEGADARLKSVKEAFLLFTNGEDRPITLSDLRRIAHDVKDNASDEQLQDMLALSSNKNFVNLSSFDSIMKQANAM</sequence>
<organism evidence="2 3">
    <name type="scientific">Sugiyamaella lignohabitans</name>
    <dbReference type="NCBI Taxonomy" id="796027"/>
    <lineage>
        <taxon>Eukaryota</taxon>
        <taxon>Fungi</taxon>
        <taxon>Dikarya</taxon>
        <taxon>Ascomycota</taxon>
        <taxon>Saccharomycotina</taxon>
        <taxon>Dipodascomycetes</taxon>
        <taxon>Dipodascales</taxon>
        <taxon>Trichomonascaceae</taxon>
        <taxon>Sugiyamaella</taxon>
    </lineage>
</organism>
<accession>A0A167DLE1</accession>
<keyword evidence="3" id="KW-1185">Reference proteome</keyword>
<reference evidence="2 3" key="1">
    <citation type="submission" date="2016-02" db="EMBL/GenBank/DDBJ databases">
        <title>Complete genome sequence and transcriptome regulation of the pentose utilising yeast Sugiyamaella lignohabitans.</title>
        <authorList>
            <person name="Bellasio M."/>
            <person name="Peymann A."/>
            <person name="Valli M."/>
            <person name="Sipitzky M."/>
            <person name="Graf A."/>
            <person name="Sauer M."/>
            <person name="Marx H."/>
            <person name="Mattanovich D."/>
        </authorList>
    </citation>
    <scope>NUCLEOTIDE SEQUENCE [LARGE SCALE GENOMIC DNA]</scope>
    <source>
        <strain evidence="2 3">CBS 10342</strain>
    </source>
</reference>
<evidence type="ECO:0000256" key="1">
    <source>
        <dbReference type="SAM" id="MobiDB-lite"/>
    </source>
</evidence>
<gene>
    <name evidence="2" type="ORF">AWJ20_1317</name>
</gene>